<feature type="region of interest" description="Disordered" evidence="1">
    <location>
        <begin position="47"/>
        <end position="72"/>
    </location>
</feature>
<dbReference type="Proteomes" id="UP001628179">
    <property type="component" value="Unassembled WGS sequence"/>
</dbReference>
<accession>A0ABQ0GGB4</accession>
<evidence type="ECO:0000256" key="1">
    <source>
        <dbReference type="SAM" id="MobiDB-lite"/>
    </source>
</evidence>
<dbReference type="RefSeq" id="XP_070918518.1">
    <property type="nucleotide sequence ID" value="XM_071062417.1"/>
</dbReference>
<keyword evidence="3" id="KW-1185">Reference proteome</keyword>
<dbReference type="GeneID" id="98177740"/>
<reference evidence="2 3" key="1">
    <citation type="submission" date="2024-09" db="EMBL/GenBank/DDBJ databases">
        <title>Itraconazole resistance in Madurella fahalii resulting from another homologue of gene encoding cytochrome P450 14-alpha sterol demethylase (CYP51).</title>
        <authorList>
            <person name="Yoshioka I."/>
            <person name="Fahal A.H."/>
            <person name="Kaneko S."/>
            <person name="Yaguchi T."/>
        </authorList>
    </citation>
    <scope>NUCLEOTIDE SEQUENCE [LARGE SCALE GENOMIC DNA]</scope>
    <source>
        <strain evidence="2 3">IFM 68171</strain>
    </source>
</reference>
<gene>
    <name evidence="2" type="ORF">MFIFM68171_06997</name>
</gene>
<name>A0ABQ0GGB4_9PEZI</name>
<sequence>MSTDRDSGSGDETDGGLTDFRRWDVIDQIMRSFCSSLDSKIATITNAAAKKEPRESSVSTTPPPPSTVESASSVIRRYSGCWILVTGQHIRKCTRPIFCDTYSASTAAIAEPTTSVVRYPHSPGGAFDSRISVMEPPWSGIRQPD</sequence>
<comment type="caution">
    <text evidence="2">The sequence shown here is derived from an EMBL/GenBank/DDBJ whole genome shotgun (WGS) entry which is preliminary data.</text>
</comment>
<organism evidence="2 3">
    <name type="scientific">Madurella fahalii</name>
    <dbReference type="NCBI Taxonomy" id="1157608"/>
    <lineage>
        <taxon>Eukaryota</taxon>
        <taxon>Fungi</taxon>
        <taxon>Dikarya</taxon>
        <taxon>Ascomycota</taxon>
        <taxon>Pezizomycotina</taxon>
        <taxon>Sordariomycetes</taxon>
        <taxon>Sordariomycetidae</taxon>
        <taxon>Sordariales</taxon>
        <taxon>Sordariales incertae sedis</taxon>
        <taxon>Madurella</taxon>
    </lineage>
</organism>
<protein>
    <submittedName>
        <fullName evidence="2">Uncharacterized protein</fullName>
    </submittedName>
</protein>
<evidence type="ECO:0000313" key="2">
    <source>
        <dbReference type="EMBL" id="GAB1316787.1"/>
    </source>
</evidence>
<dbReference type="EMBL" id="BAAFSV010000003">
    <property type="protein sequence ID" value="GAB1316787.1"/>
    <property type="molecule type" value="Genomic_DNA"/>
</dbReference>
<evidence type="ECO:0000313" key="3">
    <source>
        <dbReference type="Proteomes" id="UP001628179"/>
    </source>
</evidence>
<proteinExistence type="predicted"/>